<sequence>ALASEGIQKGHMALHSRNIAKIAGVPDELIEKVAKKMIEAKKIRVDYAKEILQKINDGENL</sequence>
<dbReference type="EMBL" id="BART01001320">
    <property type="protein sequence ID" value="GAG66703.1"/>
    <property type="molecule type" value="Genomic_DNA"/>
</dbReference>
<feature type="non-terminal residue" evidence="1">
    <location>
        <position position="1"/>
    </location>
</feature>
<gene>
    <name evidence="1" type="ORF">S01H4_04793</name>
</gene>
<accession>X1A1P7</accession>
<dbReference type="InterPro" id="IPR023076">
    <property type="entry name" value="HMG_CoA_Rdtase_CS"/>
</dbReference>
<dbReference type="SUPFAM" id="SSF56542">
    <property type="entry name" value="Substrate-binding domain of HMG-CoA reductase"/>
    <property type="match status" value="1"/>
</dbReference>
<evidence type="ECO:0008006" key="2">
    <source>
        <dbReference type="Google" id="ProtNLM"/>
    </source>
</evidence>
<name>X1A1P7_9ZZZZ</name>
<dbReference type="GO" id="GO:0004420">
    <property type="term" value="F:hydroxymethylglutaryl-CoA reductase (NADPH) activity"/>
    <property type="evidence" value="ECO:0007669"/>
    <property type="project" value="InterPro"/>
</dbReference>
<comment type="caution">
    <text evidence="1">The sequence shown here is derived from an EMBL/GenBank/DDBJ whole genome shotgun (WGS) entry which is preliminary data.</text>
</comment>
<dbReference type="AlphaFoldDB" id="X1A1P7"/>
<dbReference type="InterPro" id="IPR009029">
    <property type="entry name" value="HMG_CoA_Rdtase_sub-bd_dom_sf"/>
</dbReference>
<reference evidence="1" key="1">
    <citation type="journal article" date="2014" name="Front. Microbiol.">
        <title>High frequency of phylogenetically diverse reductive dehalogenase-homologous genes in deep subseafloor sedimentary metagenomes.</title>
        <authorList>
            <person name="Kawai M."/>
            <person name="Futagami T."/>
            <person name="Toyoda A."/>
            <person name="Takaki Y."/>
            <person name="Nishi S."/>
            <person name="Hori S."/>
            <person name="Arai W."/>
            <person name="Tsubouchi T."/>
            <person name="Morono Y."/>
            <person name="Uchiyama I."/>
            <person name="Ito T."/>
            <person name="Fujiyama A."/>
            <person name="Inagaki F."/>
            <person name="Takami H."/>
        </authorList>
    </citation>
    <scope>NUCLEOTIDE SEQUENCE</scope>
    <source>
        <strain evidence="1">Expedition CK06-06</strain>
    </source>
</reference>
<dbReference type="Gene3D" id="1.10.8.660">
    <property type="match status" value="1"/>
</dbReference>
<evidence type="ECO:0000313" key="1">
    <source>
        <dbReference type="EMBL" id="GAG66703.1"/>
    </source>
</evidence>
<organism evidence="1">
    <name type="scientific">marine sediment metagenome</name>
    <dbReference type="NCBI Taxonomy" id="412755"/>
    <lineage>
        <taxon>unclassified sequences</taxon>
        <taxon>metagenomes</taxon>
        <taxon>ecological metagenomes</taxon>
    </lineage>
</organism>
<dbReference type="GO" id="GO:0015936">
    <property type="term" value="P:coenzyme A metabolic process"/>
    <property type="evidence" value="ECO:0007669"/>
    <property type="project" value="InterPro"/>
</dbReference>
<proteinExistence type="predicted"/>
<dbReference type="PROSITE" id="PS01192">
    <property type="entry name" value="HMG_COA_REDUCTASE_3"/>
    <property type="match status" value="1"/>
</dbReference>
<protein>
    <recommendedName>
        <fullName evidence="2">3-hydroxy-3-methylglutaryl-CoA reductase</fullName>
    </recommendedName>
</protein>